<feature type="domain" description="PI31 proteasome regulator N-terminal" evidence="4">
    <location>
        <begin position="15"/>
        <end position="154"/>
    </location>
</feature>
<name>A0AAD3Y415_NEPGR</name>
<proteinExistence type="inferred from homology"/>
<dbReference type="GO" id="GO:0070628">
    <property type="term" value="F:proteasome binding"/>
    <property type="evidence" value="ECO:0007669"/>
    <property type="project" value="InterPro"/>
</dbReference>
<dbReference type="GO" id="GO:0000502">
    <property type="term" value="C:proteasome complex"/>
    <property type="evidence" value="ECO:0007669"/>
    <property type="project" value="UniProtKB-KW"/>
</dbReference>
<dbReference type="GO" id="GO:0004866">
    <property type="term" value="F:endopeptidase inhibitor activity"/>
    <property type="evidence" value="ECO:0007669"/>
    <property type="project" value="InterPro"/>
</dbReference>
<evidence type="ECO:0000256" key="2">
    <source>
        <dbReference type="ARBA" id="ARBA00022942"/>
    </source>
</evidence>
<dbReference type="AlphaFoldDB" id="A0AAD3Y415"/>
<sequence length="278" mass="29635">MATEKSVMTVIRASRPSFRNNHDKVTFAVHASFIASGFVLVATGPRVFTEAALSSSSTEEVGIEHWNEFDDEYAFVYVNPEKGNKNVLVKCLVMSDKLLVDALGEGAPEPVHLEIDVDEYVGENGGNNYNTHYKNLGKLVSSLNSNVLSRLYGSSTSSSAVGPSRIAFPPVHPAGNDDFFPGPGAGIYPTRPNFAGDGSLLIGPNDPRWFGDRGGLPGFPGGIVPPGSRFDPYGPPGIPGFEPSPYGPFGVRSRFPRRPGDAHPDIEQPGAGNGSDFI</sequence>
<keyword evidence="2" id="KW-0647">Proteasome</keyword>
<evidence type="ECO:0000259" key="4">
    <source>
        <dbReference type="Pfam" id="PF11566"/>
    </source>
</evidence>
<dbReference type="EMBL" id="BSYO01000031">
    <property type="protein sequence ID" value="GMH26519.1"/>
    <property type="molecule type" value="Genomic_DNA"/>
</dbReference>
<dbReference type="InterPro" id="IPR045128">
    <property type="entry name" value="PI31-like"/>
</dbReference>
<protein>
    <recommendedName>
        <fullName evidence="4">PI31 proteasome regulator N-terminal domain-containing protein</fullName>
    </recommendedName>
</protein>
<feature type="region of interest" description="Disordered" evidence="3">
    <location>
        <begin position="240"/>
        <end position="278"/>
    </location>
</feature>
<keyword evidence="6" id="KW-1185">Reference proteome</keyword>
<dbReference type="PANTHER" id="PTHR13266">
    <property type="entry name" value="PROTEASOME INHIBITOR"/>
    <property type="match status" value="1"/>
</dbReference>
<gene>
    <name evidence="5" type="ORF">Nepgr_028362</name>
</gene>
<evidence type="ECO:0000256" key="1">
    <source>
        <dbReference type="ARBA" id="ARBA00006405"/>
    </source>
</evidence>
<dbReference type="Pfam" id="PF11566">
    <property type="entry name" value="PI31_Prot_N"/>
    <property type="match status" value="1"/>
</dbReference>
<accession>A0AAD3Y415</accession>
<dbReference type="InterPro" id="IPR021625">
    <property type="entry name" value="PI31_Prot_N"/>
</dbReference>
<comment type="similarity">
    <text evidence="1">Belongs to the proteasome inhibitor PI31 family.</text>
</comment>
<evidence type="ECO:0000313" key="6">
    <source>
        <dbReference type="Proteomes" id="UP001279734"/>
    </source>
</evidence>
<reference evidence="5" key="1">
    <citation type="submission" date="2023-05" db="EMBL/GenBank/DDBJ databases">
        <title>Nepenthes gracilis genome sequencing.</title>
        <authorList>
            <person name="Fukushima K."/>
        </authorList>
    </citation>
    <scope>NUCLEOTIDE SEQUENCE</scope>
    <source>
        <strain evidence="5">SING2019-196</strain>
    </source>
</reference>
<organism evidence="5 6">
    <name type="scientific">Nepenthes gracilis</name>
    <name type="common">Slender pitcher plant</name>
    <dbReference type="NCBI Taxonomy" id="150966"/>
    <lineage>
        <taxon>Eukaryota</taxon>
        <taxon>Viridiplantae</taxon>
        <taxon>Streptophyta</taxon>
        <taxon>Embryophyta</taxon>
        <taxon>Tracheophyta</taxon>
        <taxon>Spermatophyta</taxon>
        <taxon>Magnoliopsida</taxon>
        <taxon>eudicotyledons</taxon>
        <taxon>Gunneridae</taxon>
        <taxon>Pentapetalae</taxon>
        <taxon>Caryophyllales</taxon>
        <taxon>Nepenthaceae</taxon>
        <taxon>Nepenthes</taxon>
    </lineage>
</organism>
<dbReference type="Proteomes" id="UP001279734">
    <property type="component" value="Unassembled WGS sequence"/>
</dbReference>
<dbReference type="GO" id="GO:0043161">
    <property type="term" value="P:proteasome-mediated ubiquitin-dependent protein catabolic process"/>
    <property type="evidence" value="ECO:0007669"/>
    <property type="project" value="InterPro"/>
</dbReference>
<comment type="caution">
    <text evidence="5">The sequence shown here is derived from an EMBL/GenBank/DDBJ whole genome shotgun (WGS) entry which is preliminary data.</text>
</comment>
<evidence type="ECO:0000256" key="3">
    <source>
        <dbReference type="SAM" id="MobiDB-lite"/>
    </source>
</evidence>
<evidence type="ECO:0000313" key="5">
    <source>
        <dbReference type="EMBL" id="GMH26519.1"/>
    </source>
</evidence>
<dbReference type="Gene3D" id="3.40.1000.30">
    <property type="match status" value="1"/>
</dbReference>
<dbReference type="PANTHER" id="PTHR13266:SF1">
    <property type="entry name" value="PROTEASOME INHIBITOR PI31 SUBUNIT"/>
    <property type="match status" value="1"/>
</dbReference>